<gene>
    <name evidence="3" type="ORF">Ciccas_013130</name>
</gene>
<dbReference type="AlphaFoldDB" id="A0ABD2PLH9"/>
<dbReference type="InterPro" id="IPR036236">
    <property type="entry name" value="Znf_C2H2_sf"/>
</dbReference>
<organism evidence="3 4">
    <name type="scientific">Cichlidogyrus casuarinus</name>
    <dbReference type="NCBI Taxonomy" id="1844966"/>
    <lineage>
        <taxon>Eukaryota</taxon>
        <taxon>Metazoa</taxon>
        <taxon>Spiralia</taxon>
        <taxon>Lophotrochozoa</taxon>
        <taxon>Platyhelminthes</taxon>
        <taxon>Monogenea</taxon>
        <taxon>Monopisthocotylea</taxon>
        <taxon>Dactylogyridea</taxon>
        <taxon>Ancyrocephalidae</taxon>
        <taxon>Cichlidogyrus</taxon>
    </lineage>
</organism>
<name>A0ABD2PLH9_9PLAT</name>
<keyword evidence="1" id="KW-0862">Zinc</keyword>
<dbReference type="GO" id="GO:0008270">
    <property type="term" value="F:zinc ion binding"/>
    <property type="evidence" value="ECO:0007669"/>
    <property type="project" value="UniProtKB-KW"/>
</dbReference>
<sequence>MRWLGRLIGYSCVEKKADGEEANVKISLDPGKSEIMVRAIRALDKGEVLSAQFCMADEETVPKAEIVKKNKKCHFCGISFSNVDTLNAHIKAYCSKNAKEAPEKARSNSNNKAICDLLMELMETRLAMLSSKENNNQVMDSFEVNVNPSPSTSQTGKRSHSTAHYCKSCQRYFDSYQLYSSHVQMSKRVSEAHDNQRLQQLSKTAALFGLTLAAPLHTATGMQYLPVNPACAEEELDCQPAKKSQHDSGSEEKSDSFEMDSLATLSQILHNIANNSLQGSETSKSPESALRPYRCLKCQARFQSLHTFQVGAIVPLR</sequence>
<evidence type="ECO:0000256" key="1">
    <source>
        <dbReference type="PROSITE-ProRule" id="PRU00042"/>
    </source>
</evidence>
<protein>
    <recommendedName>
        <fullName evidence="2">C2H2-type domain-containing protein</fullName>
    </recommendedName>
</protein>
<evidence type="ECO:0000313" key="4">
    <source>
        <dbReference type="Proteomes" id="UP001626550"/>
    </source>
</evidence>
<evidence type="ECO:0000259" key="2">
    <source>
        <dbReference type="PROSITE" id="PS50157"/>
    </source>
</evidence>
<dbReference type="EMBL" id="JBJKFK010005400">
    <property type="protein sequence ID" value="KAL3308340.1"/>
    <property type="molecule type" value="Genomic_DNA"/>
</dbReference>
<evidence type="ECO:0000313" key="3">
    <source>
        <dbReference type="EMBL" id="KAL3308340.1"/>
    </source>
</evidence>
<keyword evidence="4" id="KW-1185">Reference proteome</keyword>
<keyword evidence="1" id="KW-0863">Zinc-finger</keyword>
<feature type="domain" description="C2H2-type" evidence="2">
    <location>
        <begin position="71"/>
        <end position="102"/>
    </location>
</feature>
<comment type="caution">
    <text evidence="3">The sequence shown here is derived from an EMBL/GenBank/DDBJ whole genome shotgun (WGS) entry which is preliminary data.</text>
</comment>
<dbReference type="InterPro" id="IPR013087">
    <property type="entry name" value="Znf_C2H2_type"/>
</dbReference>
<dbReference type="PROSITE" id="PS50157">
    <property type="entry name" value="ZINC_FINGER_C2H2_2"/>
    <property type="match status" value="1"/>
</dbReference>
<reference evidence="3 4" key="1">
    <citation type="submission" date="2024-11" db="EMBL/GenBank/DDBJ databases">
        <title>Adaptive evolution of stress response genes in parasites aligns with host niche diversity.</title>
        <authorList>
            <person name="Hahn C."/>
            <person name="Resl P."/>
        </authorList>
    </citation>
    <scope>NUCLEOTIDE SEQUENCE [LARGE SCALE GENOMIC DNA]</scope>
    <source>
        <strain evidence="3">EGGRZ-B1_66</strain>
        <tissue evidence="3">Body</tissue>
    </source>
</reference>
<dbReference type="SUPFAM" id="SSF57667">
    <property type="entry name" value="beta-beta-alpha zinc fingers"/>
    <property type="match status" value="1"/>
</dbReference>
<dbReference type="Proteomes" id="UP001626550">
    <property type="component" value="Unassembled WGS sequence"/>
</dbReference>
<proteinExistence type="predicted"/>
<keyword evidence="1" id="KW-0479">Metal-binding</keyword>
<accession>A0ABD2PLH9</accession>